<sequence length="101" mass="11605">MVLIVRQNCQNSINHIFTFAQYIKSITTVYIHKQFVENLVSTGVELVPIQSALIANMLGCGWPSSSKTPRPAPFRKLQKTAEKWQKKKKKNSNFYSRKAFT</sequence>
<proteinExistence type="predicted"/>
<reference evidence="2" key="1">
    <citation type="thesis" date="2020" institute="ProQuest LLC" country="789 East Eisenhower Parkway, Ann Arbor, MI, USA">
        <title>Comparative Genomics and Chromosome Evolution.</title>
        <authorList>
            <person name="Mudd A.B."/>
        </authorList>
    </citation>
    <scope>NUCLEOTIDE SEQUENCE</scope>
    <source>
        <strain evidence="2">HN-11 Male</strain>
        <tissue evidence="2">Kidney and liver</tissue>
    </source>
</reference>
<evidence type="ECO:0000313" key="2">
    <source>
        <dbReference type="EMBL" id="KAG9469410.1"/>
    </source>
</evidence>
<name>A0A8J6EI57_ELECQ</name>
<dbReference type="EMBL" id="WNTK01000529">
    <property type="protein sequence ID" value="KAG9469410.1"/>
    <property type="molecule type" value="Genomic_DNA"/>
</dbReference>
<evidence type="ECO:0000313" key="3">
    <source>
        <dbReference type="Proteomes" id="UP000770717"/>
    </source>
</evidence>
<gene>
    <name evidence="2" type="ORF">GDO78_020561</name>
</gene>
<dbReference type="Proteomes" id="UP000770717">
    <property type="component" value="Unassembled WGS sequence"/>
</dbReference>
<organism evidence="2 3">
    <name type="scientific">Eleutherodactylus coqui</name>
    <name type="common">Puerto Rican coqui</name>
    <dbReference type="NCBI Taxonomy" id="57060"/>
    <lineage>
        <taxon>Eukaryota</taxon>
        <taxon>Metazoa</taxon>
        <taxon>Chordata</taxon>
        <taxon>Craniata</taxon>
        <taxon>Vertebrata</taxon>
        <taxon>Euteleostomi</taxon>
        <taxon>Amphibia</taxon>
        <taxon>Batrachia</taxon>
        <taxon>Anura</taxon>
        <taxon>Neobatrachia</taxon>
        <taxon>Hyloidea</taxon>
        <taxon>Eleutherodactylidae</taxon>
        <taxon>Eleutherodactylinae</taxon>
        <taxon>Eleutherodactylus</taxon>
        <taxon>Eleutherodactylus</taxon>
    </lineage>
</organism>
<evidence type="ECO:0000256" key="1">
    <source>
        <dbReference type="SAM" id="MobiDB-lite"/>
    </source>
</evidence>
<keyword evidence="3" id="KW-1185">Reference proteome</keyword>
<protein>
    <submittedName>
        <fullName evidence="2">Uncharacterized protein</fullName>
    </submittedName>
</protein>
<feature type="region of interest" description="Disordered" evidence="1">
    <location>
        <begin position="64"/>
        <end position="101"/>
    </location>
</feature>
<accession>A0A8J6EI57</accession>
<dbReference type="AlphaFoldDB" id="A0A8J6EI57"/>
<comment type="caution">
    <text evidence="2">The sequence shown here is derived from an EMBL/GenBank/DDBJ whole genome shotgun (WGS) entry which is preliminary data.</text>
</comment>